<organism evidence="1 2">
    <name type="scientific">Apodospora peruviana</name>
    <dbReference type="NCBI Taxonomy" id="516989"/>
    <lineage>
        <taxon>Eukaryota</taxon>
        <taxon>Fungi</taxon>
        <taxon>Dikarya</taxon>
        <taxon>Ascomycota</taxon>
        <taxon>Pezizomycotina</taxon>
        <taxon>Sordariomycetes</taxon>
        <taxon>Sordariomycetidae</taxon>
        <taxon>Sordariales</taxon>
        <taxon>Lasiosphaeriaceae</taxon>
        <taxon>Apodospora</taxon>
    </lineage>
</organism>
<sequence length="543" mass="61128">MSGTQPQPPGGGALDIDSLRAAMTEASLIVHNPPDIPIPSQVLGICAVPEEYADQHKYGWMVADFLAWKTLLYHTWLSSLDISMFLENIGLEDEGSIPKVLGTNNDHITQLSSDPKEFATALYEYIGDRAKVADEQKTTLFIMIFGPVTPEQDLCVDFDGRKAFITTSKIREVIRNAVNHDTLPVVLMTPSPFTGGWMCRPSLFVPSSFTWENMMRTIAKSCGAAFADSLVDLYSTKSSPLLSAEQRSKFKYDDIMPIWPTDAQRNLFHMFKRKVHETLGQRMAVLGAKHCLNMDANKDAWAVLARRKGRSLVDFWAKKWTAPEVMDIDGVDRYPFLGEAFGGTRASQTWHIQYLAGNELATCPRDWSSNTTGITKDLFSGFLKNDKPNEETIKRVFDAIEFRASSMILAQVLVNGLSLPIPKGVKCRYWLDMSSVDGYLDDTFYHKFQLAFSNVHNLFDQIAVFPGERRHDFKHVRFLRPSRWLAAAIAAKFTDASDQKITDFIRKSVAPLIQQIRGTQTALLLENPSVTRLGFDWIASLEF</sequence>
<reference evidence="1" key="1">
    <citation type="journal article" date="2023" name="Mol. Phylogenet. Evol.">
        <title>Genome-scale phylogeny and comparative genomics of the fungal order Sordariales.</title>
        <authorList>
            <person name="Hensen N."/>
            <person name="Bonometti L."/>
            <person name="Westerberg I."/>
            <person name="Brannstrom I.O."/>
            <person name="Guillou S."/>
            <person name="Cros-Aarteil S."/>
            <person name="Calhoun S."/>
            <person name="Haridas S."/>
            <person name="Kuo A."/>
            <person name="Mondo S."/>
            <person name="Pangilinan J."/>
            <person name="Riley R."/>
            <person name="LaButti K."/>
            <person name="Andreopoulos B."/>
            <person name="Lipzen A."/>
            <person name="Chen C."/>
            <person name="Yan M."/>
            <person name="Daum C."/>
            <person name="Ng V."/>
            <person name="Clum A."/>
            <person name="Steindorff A."/>
            <person name="Ohm R.A."/>
            <person name="Martin F."/>
            <person name="Silar P."/>
            <person name="Natvig D.O."/>
            <person name="Lalanne C."/>
            <person name="Gautier V."/>
            <person name="Ament-Velasquez S.L."/>
            <person name="Kruys A."/>
            <person name="Hutchinson M.I."/>
            <person name="Powell A.J."/>
            <person name="Barry K."/>
            <person name="Miller A.N."/>
            <person name="Grigoriev I.V."/>
            <person name="Debuchy R."/>
            <person name="Gladieux P."/>
            <person name="Hiltunen Thoren M."/>
            <person name="Johannesson H."/>
        </authorList>
    </citation>
    <scope>NUCLEOTIDE SEQUENCE</scope>
    <source>
        <strain evidence="1">CBS 118394</strain>
    </source>
</reference>
<feature type="non-terminal residue" evidence="1">
    <location>
        <position position="543"/>
    </location>
</feature>
<comment type="caution">
    <text evidence="1">The sequence shown here is derived from an EMBL/GenBank/DDBJ whole genome shotgun (WGS) entry which is preliminary data.</text>
</comment>
<dbReference type="Proteomes" id="UP001283341">
    <property type="component" value="Unassembled WGS sequence"/>
</dbReference>
<name>A0AAE0MFC9_9PEZI</name>
<accession>A0AAE0MFC9</accession>
<dbReference type="AlphaFoldDB" id="A0AAE0MFC9"/>
<evidence type="ECO:0000313" key="1">
    <source>
        <dbReference type="EMBL" id="KAK3330511.1"/>
    </source>
</evidence>
<dbReference type="EMBL" id="JAUEDM010000001">
    <property type="protein sequence ID" value="KAK3330511.1"/>
    <property type="molecule type" value="Genomic_DNA"/>
</dbReference>
<evidence type="ECO:0000313" key="2">
    <source>
        <dbReference type="Proteomes" id="UP001283341"/>
    </source>
</evidence>
<protein>
    <submittedName>
        <fullName evidence="1">Uncharacterized protein</fullName>
    </submittedName>
</protein>
<proteinExistence type="predicted"/>
<gene>
    <name evidence="1" type="ORF">B0H66DRAFT_469846</name>
</gene>
<keyword evidence="2" id="KW-1185">Reference proteome</keyword>
<reference evidence="1" key="2">
    <citation type="submission" date="2023-06" db="EMBL/GenBank/DDBJ databases">
        <authorList>
            <consortium name="Lawrence Berkeley National Laboratory"/>
            <person name="Haridas S."/>
            <person name="Hensen N."/>
            <person name="Bonometti L."/>
            <person name="Westerberg I."/>
            <person name="Brannstrom I.O."/>
            <person name="Guillou S."/>
            <person name="Cros-Aarteil S."/>
            <person name="Calhoun S."/>
            <person name="Kuo A."/>
            <person name="Mondo S."/>
            <person name="Pangilinan J."/>
            <person name="Riley R."/>
            <person name="Labutti K."/>
            <person name="Andreopoulos B."/>
            <person name="Lipzen A."/>
            <person name="Chen C."/>
            <person name="Yanf M."/>
            <person name="Daum C."/>
            <person name="Ng V."/>
            <person name="Clum A."/>
            <person name="Steindorff A."/>
            <person name="Ohm R."/>
            <person name="Martin F."/>
            <person name="Silar P."/>
            <person name="Natvig D."/>
            <person name="Lalanne C."/>
            <person name="Gautier V."/>
            <person name="Ament-Velasquez S.L."/>
            <person name="Kruys A."/>
            <person name="Hutchinson M.I."/>
            <person name="Powell A.J."/>
            <person name="Barry K."/>
            <person name="Miller A.N."/>
            <person name="Grigoriev I.V."/>
            <person name="Debuchy R."/>
            <person name="Gladieux P."/>
            <person name="Thoren M.H."/>
            <person name="Johannesson H."/>
        </authorList>
    </citation>
    <scope>NUCLEOTIDE SEQUENCE</scope>
    <source>
        <strain evidence="1">CBS 118394</strain>
    </source>
</reference>